<reference evidence="1 2" key="1">
    <citation type="submission" date="2017-09" db="EMBL/GenBank/DDBJ databases">
        <title>Large-scale bioinformatics analysis of Bacillus genomes uncovers conserved roles of natural products in bacterial physiology.</title>
        <authorList>
            <consortium name="Agbiome Team Llc"/>
            <person name="Bleich R.M."/>
            <person name="Grubbs K.J."/>
            <person name="Santa Maria K.C."/>
            <person name="Allen S.E."/>
            <person name="Farag S."/>
            <person name="Shank E.A."/>
            <person name="Bowers A."/>
        </authorList>
    </citation>
    <scope>NUCLEOTIDE SEQUENCE [LARGE SCALE GENOMIC DNA]</scope>
    <source>
        <strain evidence="1 2">AFS080080</strain>
    </source>
</reference>
<dbReference type="RefSeq" id="WP_098577747.1">
    <property type="nucleotide sequence ID" value="NZ_NVGE01000074.1"/>
</dbReference>
<dbReference type="Proteomes" id="UP000223311">
    <property type="component" value="Unassembled WGS sequence"/>
</dbReference>
<dbReference type="EMBL" id="NVGE01000074">
    <property type="protein sequence ID" value="PFZ19528.1"/>
    <property type="molecule type" value="Genomic_DNA"/>
</dbReference>
<comment type="caution">
    <text evidence="1">The sequence shown here is derived from an EMBL/GenBank/DDBJ whole genome shotgun (WGS) entry which is preliminary data.</text>
</comment>
<evidence type="ECO:0000313" key="1">
    <source>
        <dbReference type="EMBL" id="PFZ19528.1"/>
    </source>
</evidence>
<name>A0A2B5I2F5_9BACI</name>
<proteinExistence type="predicted"/>
<accession>A0A2B5I2F5</accession>
<evidence type="ECO:0000313" key="2">
    <source>
        <dbReference type="Proteomes" id="UP000223311"/>
    </source>
</evidence>
<protein>
    <submittedName>
        <fullName evidence="1">Uncharacterized protein</fullName>
    </submittedName>
</protein>
<gene>
    <name evidence="1" type="ORF">COL66_29215</name>
</gene>
<organism evidence="1 2">
    <name type="scientific">Bacillus wiedmannii</name>
    <dbReference type="NCBI Taxonomy" id="1890302"/>
    <lineage>
        <taxon>Bacteria</taxon>
        <taxon>Bacillati</taxon>
        <taxon>Bacillota</taxon>
        <taxon>Bacilli</taxon>
        <taxon>Bacillales</taxon>
        <taxon>Bacillaceae</taxon>
        <taxon>Bacillus</taxon>
        <taxon>Bacillus cereus group</taxon>
    </lineage>
</organism>
<sequence>MLESLLLKLHMLLVVEYETEKAFGKTKEKWEKEVSELSADEQVDILENNGNEVHSEYEDGGRWSNYQTTVYRFWHNSEFVYFQVSKEVPATEMQDGGDFGDPEIIQVYPKEVTTTIYVSTPPDETEKKPKGGRK</sequence>
<dbReference type="AlphaFoldDB" id="A0A2B5I2F5"/>